<dbReference type="SUPFAM" id="SSF111369">
    <property type="entry name" value="HlyD-like secretion proteins"/>
    <property type="match status" value="2"/>
</dbReference>
<dbReference type="PANTHER" id="PTHR32347">
    <property type="entry name" value="EFFLUX SYSTEM COMPONENT YKNX-RELATED"/>
    <property type="match status" value="1"/>
</dbReference>
<evidence type="ECO:0000256" key="1">
    <source>
        <dbReference type="ARBA" id="ARBA00004196"/>
    </source>
</evidence>
<organism evidence="4 5">
    <name type="scientific">Wenzhouxiangella sediminis</name>
    <dbReference type="NCBI Taxonomy" id="1792836"/>
    <lineage>
        <taxon>Bacteria</taxon>
        <taxon>Pseudomonadati</taxon>
        <taxon>Pseudomonadota</taxon>
        <taxon>Gammaproteobacteria</taxon>
        <taxon>Chromatiales</taxon>
        <taxon>Wenzhouxiangellaceae</taxon>
        <taxon>Wenzhouxiangella</taxon>
    </lineage>
</organism>
<dbReference type="GO" id="GO:0030313">
    <property type="term" value="C:cell envelope"/>
    <property type="evidence" value="ECO:0007669"/>
    <property type="project" value="UniProtKB-SubCell"/>
</dbReference>
<dbReference type="OrthoDB" id="8558741at2"/>
<reference evidence="4 5" key="1">
    <citation type="submission" date="2018-08" db="EMBL/GenBank/DDBJ databases">
        <title>Wenzhouxiangella salilacus sp. nov., a novel bacterium isolated from a saline lake in Xinjiang Province, China.</title>
        <authorList>
            <person name="Han S."/>
        </authorList>
    </citation>
    <scope>NUCLEOTIDE SEQUENCE [LARGE SCALE GENOMIC DNA]</scope>
    <source>
        <strain evidence="4 5">XDB06</strain>
    </source>
</reference>
<dbReference type="AlphaFoldDB" id="A0A3E1K6L8"/>
<dbReference type="InterPro" id="IPR050465">
    <property type="entry name" value="UPF0194_transport"/>
</dbReference>
<dbReference type="Gene3D" id="2.40.30.170">
    <property type="match status" value="1"/>
</dbReference>
<sequence>MIFRNCAQAVLTLLVLAGCNGDPEYPVVGTLERDRIALAAEMAEPVVEIHVREGQQVAAGAVLVELDTRRAEADLDRVEAVADRARRRLDELLRGPRQEAIDEARARLAAAESGLATARHELQRVERLEQRNLASESQLDNSANARDQALGEYDAARAALAALVEGTTVEELDQARAAVREAEAAVRRQQLSLERLTVTAPRAARVEDLPFELGETPRVGESLALLRAVDQPPYARVYVPAELHGRFRAGETVRVLIDGHGHRTGRVRYVATDAAYTPYYALTEHDAGRLSYLAEIDLENAADLPSGVPVRAVAPTGPSGGDDE</sequence>
<dbReference type="RefSeq" id="WP_116651248.1">
    <property type="nucleotide sequence ID" value="NZ_QUZK01000042.1"/>
</dbReference>
<protein>
    <submittedName>
        <fullName evidence="4">Biotin/lipoyl-binding protein</fullName>
    </submittedName>
</protein>
<comment type="caution">
    <text evidence="4">The sequence shown here is derived from an EMBL/GenBank/DDBJ whole genome shotgun (WGS) entry which is preliminary data.</text>
</comment>
<proteinExistence type="predicted"/>
<evidence type="ECO:0000256" key="3">
    <source>
        <dbReference type="SAM" id="Coils"/>
    </source>
</evidence>
<dbReference type="EMBL" id="QUZK01000042">
    <property type="protein sequence ID" value="RFF29664.1"/>
    <property type="molecule type" value="Genomic_DNA"/>
</dbReference>
<evidence type="ECO:0000313" key="4">
    <source>
        <dbReference type="EMBL" id="RFF29664.1"/>
    </source>
</evidence>
<keyword evidence="5" id="KW-1185">Reference proteome</keyword>
<dbReference type="Proteomes" id="UP000260351">
    <property type="component" value="Unassembled WGS sequence"/>
</dbReference>
<feature type="coiled-coil region" evidence="3">
    <location>
        <begin position="172"/>
        <end position="199"/>
    </location>
</feature>
<evidence type="ECO:0000256" key="2">
    <source>
        <dbReference type="ARBA" id="ARBA00023054"/>
    </source>
</evidence>
<accession>A0A3E1K6L8</accession>
<dbReference type="Gene3D" id="2.40.50.100">
    <property type="match status" value="2"/>
</dbReference>
<keyword evidence="2 3" id="KW-0175">Coiled coil</keyword>
<comment type="subcellular location">
    <subcellularLocation>
        <location evidence="1">Cell envelope</location>
    </subcellularLocation>
</comment>
<evidence type="ECO:0000313" key="5">
    <source>
        <dbReference type="Proteomes" id="UP000260351"/>
    </source>
</evidence>
<feature type="coiled-coil region" evidence="3">
    <location>
        <begin position="68"/>
        <end position="145"/>
    </location>
</feature>
<dbReference type="PANTHER" id="PTHR32347:SF29">
    <property type="entry name" value="UPF0194 MEMBRANE PROTEIN YBHG"/>
    <property type="match status" value="1"/>
</dbReference>
<name>A0A3E1K6L8_9GAMM</name>
<dbReference type="Gene3D" id="1.10.287.470">
    <property type="entry name" value="Helix hairpin bin"/>
    <property type="match status" value="3"/>
</dbReference>
<dbReference type="PROSITE" id="PS51257">
    <property type="entry name" value="PROKAR_LIPOPROTEIN"/>
    <property type="match status" value="1"/>
</dbReference>
<gene>
    <name evidence="4" type="ORF">DZC52_11250</name>
</gene>